<dbReference type="AlphaFoldDB" id="A0AAD9WUT7"/>
<dbReference type="Proteomes" id="UP001280121">
    <property type="component" value="Unassembled WGS sequence"/>
</dbReference>
<proteinExistence type="predicted"/>
<protein>
    <submittedName>
        <fullName evidence="1">Uncharacterized protein</fullName>
    </submittedName>
</protein>
<accession>A0AAD9WUT7</accession>
<evidence type="ECO:0000313" key="1">
    <source>
        <dbReference type="EMBL" id="KAK2643981.1"/>
    </source>
</evidence>
<reference evidence="1" key="1">
    <citation type="journal article" date="2023" name="Plant J.">
        <title>Genome sequences and population genomics provide insights into the demographic history, inbreeding, and mutation load of two 'living fossil' tree species of Dipteronia.</title>
        <authorList>
            <person name="Feng Y."/>
            <person name="Comes H.P."/>
            <person name="Chen J."/>
            <person name="Zhu S."/>
            <person name="Lu R."/>
            <person name="Zhang X."/>
            <person name="Li P."/>
            <person name="Qiu J."/>
            <person name="Olsen K.M."/>
            <person name="Qiu Y."/>
        </authorList>
    </citation>
    <scope>NUCLEOTIDE SEQUENCE</scope>
    <source>
        <strain evidence="1">KIB01</strain>
    </source>
</reference>
<sequence length="114" mass="12288">MIVSVDCGVAYTSGNEVVHSVRYACKQKLDEIQAVNADKASDGVINGVEKKEKVQGELPVMNSVDIEKHMYMAVALAPGLDILMQSCGETCIACCILQLQCGQKSDCGTLYRQS</sequence>
<name>A0AAD9WUT7_9ROSI</name>
<evidence type="ECO:0000313" key="2">
    <source>
        <dbReference type="Proteomes" id="UP001280121"/>
    </source>
</evidence>
<organism evidence="1 2">
    <name type="scientific">Dipteronia dyeriana</name>
    <dbReference type="NCBI Taxonomy" id="168575"/>
    <lineage>
        <taxon>Eukaryota</taxon>
        <taxon>Viridiplantae</taxon>
        <taxon>Streptophyta</taxon>
        <taxon>Embryophyta</taxon>
        <taxon>Tracheophyta</taxon>
        <taxon>Spermatophyta</taxon>
        <taxon>Magnoliopsida</taxon>
        <taxon>eudicotyledons</taxon>
        <taxon>Gunneridae</taxon>
        <taxon>Pentapetalae</taxon>
        <taxon>rosids</taxon>
        <taxon>malvids</taxon>
        <taxon>Sapindales</taxon>
        <taxon>Sapindaceae</taxon>
        <taxon>Hippocastanoideae</taxon>
        <taxon>Acereae</taxon>
        <taxon>Dipteronia</taxon>
    </lineage>
</organism>
<keyword evidence="2" id="KW-1185">Reference proteome</keyword>
<comment type="caution">
    <text evidence="1">The sequence shown here is derived from an EMBL/GenBank/DDBJ whole genome shotgun (WGS) entry which is preliminary data.</text>
</comment>
<gene>
    <name evidence="1" type="ORF">Ddye_019176</name>
</gene>
<dbReference type="EMBL" id="JANJYI010000006">
    <property type="protein sequence ID" value="KAK2643981.1"/>
    <property type="molecule type" value="Genomic_DNA"/>
</dbReference>